<accession>A0A7G5E555</accession>
<dbReference type="EMBL" id="CP058555">
    <property type="protein sequence ID" value="QMV69130.1"/>
    <property type="molecule type" value="Genomic_DNA"/>
</dbReference>
<organism evidence="1 2">
    <name type="scientific">Sphingobacterium paramultivorum</name>
    <dbReference type="NCBI Taxonomy" id="2886510"/>
    <lineage>
        <taxon>Bacteria</taxon>
        <taxon>Pseudomonadati</taxon>
        <taxon>Bacteroidota</taxon>
        <taxon>Sphingobacteriia</taxon>
        <taxon>Sphingobacteriales</taxon>
        <taxon>Sphingobacteriaceae</taxon>
        <taxon>Sphingobacterium</taxon>
    </lineage>
</organism>
<name>A0A7G5E555_9SPHI</name>
<protein>
    <submittedName>
        <fullName evidence="1">Uncharacterized protein</fullName>
    </submittedName>
</protein>
<proteinExistence type="predicted"/>
<reference evidence="1 2" key="1">
    <citation type="journal article" date="2020" name="G3 (Bethesda)">
        <title>CeMbio - The Caenorhabditis elegans Microbiome Resource.</title>
        <authorList>
            <person name="Dirksen P."/>
            <person name="Assie A."/>
            <person name="Zimmermann J."/>
            <person name="Zhang F."/>
            <person name="Tietje A.M."/>
            <person name="Marsh S.A."/>
            <person name="Felix M.A."/>
            <person name="Shapira M."/>
            <person name="Kaleta C."/>
            <person name="Schulenburg H."/>
            <person name="Samuel B."/>
        </authorList>
    </citation>
    <scope>NUCLEOTIDE SEQUENCE [LARGE SCALE GENOMIC DNA]</scope>
    <source>
        <strain evidence="1 2">BIGb0170</strain>
    </source>
</reference>
<gene>
    <name evidence="1" type="ORF">HS960_16360</name>
</gene>
<evidence type="ECO:0000313" key="2">
    <source>
        <dbReference type="Proteomes" id="UP000515450"/>
    </source>
</evidence>
<evidence type="ECO:0000313" key="1">
    <source>
        <dbReference type="EMBL" id="QMV69130.1"/>
    </source>
</evidence>
<dbReference type="RefSeq" id="WP_153847198.1">
    <property type="nucleotide sequence ID" value="NZ_CP058555.1"/>
</dbReference>
<keyword evidence="2" id="KW-1185">Reference proteome</keyword>
<sequence>MKKKSNQHLTKLCKRKCDEIEILIFYSMLLQRVSLGLSPQEVSFLMGKPLDFMSKIESFKIKTILAIDYYIFCRVLNVSSTNSIMLPGMDINLQKHTYELEVTTLNDRVVYLLSRLDVEEGQRIIEFKLIDARHDIDPYEDATKLTVEKINNLITAEINEGYFSVDRSPSEIHKRCCEKLDKYIQPKNLMKILEDLLNRSDELKLIRKESKYGFVYLSKSYGG</sequence>
<dbReference type="AlphaFoldDB" id="A0A7G5E555"/>
<dbReference type="Proteomes" id="UP000515450">
    <property type="component" value="Chromosome"/>
</dbReference>